<dbReference type="EMBL" id="JH817222">
    <property type="protein sequence ID" value="EKC28907.1"/>
    <property type="molecule type" value="Genomic_DNA"/>
</dbReference>
<accession>K1PX62</accession>
<dbReference type="InParanoid" id="K1PX62"/>
<name>K1PX62_MAGGI</name>
<organism evidence="1">
    <name type="scientific">Magallana gigas</name>
    <name type="common">Pacific oyster</name>
    <name type="synonym">Crassostrea gigas</name>
    <dbReference type="NCBI Taxonomy" id="29159"/>
    <lineage>
        <taxon>Eukaryota</taxon>
        <taxon>Metazoa</taxon>
        <taxon>Spiralia</taxon>
        <taxon>Lophotrochozoa</taxon>
        <taxon>Mollusca</taxon>
        <taxon>Bivalvia</taxon>
        <taxon>Autobranchia</taxon>
        <taxon>Pteriomorphia</taxon>
        <taxon>Ostreida</taxon>
        <taxon>Ostreoidea</taxon>
        <taxon>Ostreidae</taxon>
        <taxon>Magallana</taxon>
    </lineage>
</organism>
<sequence length="205" mass="21774">MAYECRVKWTRNCFVGGGGGWRMKKPVPYRQAGKSLLEGATGGQSCEAAHNFSGWDTPGGFGGGGGACSSGGGGGGYSGGNASSDDSRDMSGQGGSSYVFPLALKTYNMYPGSKSDGYVEIQLMFMKCQCTDVCHIKQWDEGLFQCSCMADRTLNADGYTCSGEPWVIANLTEAEGFEMRYVIYIAVASTIFITIMTCIGLCLSK</sequence>
<dbReference type="HOGENOM" id="CLU_1338709_0_0_1"/>
<gene>
    <name evidence="1" type="ORF">CGI_10020839</name>
</gene>
<reference evidence="1" key="1">
    <citation type="journal article" date="2012" name="Nature">
        <title>The oyster genome reveals stress adaptation and complexity of shell formation.</title>
        <authorList>
            <person name="Zhang G."/>
            <person name="Fang X."/>
            <person name="Guo X."/>
            <person name="Li L."/>
            <person name="Luo R."/>
            <person name="Xu F."/>
            <person name="Yang P."/>
            <person name="Zhang L."/>
            <person name="Wang X."/>
            <person name="Qi H."/>
            <person name="Xiong Z."/>
            <person name="Que H."/>
            <person name="Xie Y."/>
            <person name="Holland P.W."/>
            <person name="Paps J."/>
            <person name="Zhu Y."/>
            <person name="Wu F."/>
            <person name="Chen Y."/>
            <person name="Wang J."/>
            <person name="Peng C."/>
            <person name="Meng J."/>
            <person name="Yang L."/>
            <person name="Liu J."/>
            <person name="Wen B."/>
            <person name="Zhang N."/>
            <person name="Huang Z."/>
            <person name="Zhu Q."/>
            <person name="Feng Y."/>
            <person name="Mount A."/>
            <person name="Hedgecock D."/>
            <person name="Xu Z."/>
            <person name="Liu Y."/>
            <person name="Domazet-Loso T."/>
            <person name="Du Y."/>
            <person name="Sun X."/>
            <person name="Zhang S."/>
            <person name="Liu B."/>
            <person name="Cheng P."/>
            <person name="Jiang X."/>
            <person name="Li J."/>
            <person name="Fan D."/>
            <person name="Wang W."/>
            <person name="Fu W."/>
            <person name="Wang T."/>
            <person name="Wang B."/>
            <person name="Zhang J."/>
            <person name="Peng Z."/>
            <person name="Li Y."/>
            <person name="Li N."/>
            <person name="Wang J."/>
            <person name="Chen M."/>
            <person name="He Y."/>
            <person name="Tan F."/>
            <person name="Song X."/>
            <person name="Zheng Q."/>
            <person name="Huang R."/>
            <person name="Yang H."/>
            <person name="Du X."/>
            <person name="Chen L."/>
            <person name="Yang M."/>
            <person name="Gaffney P.M."/>
            <person name="Wang S."/>
            <person name="Luo L."/>
            <person name="She Z."/>
            <person name="Ming Y."/>
            <person name="Huang W."/>
            <person name="Zhang S."/>
            <person name="Huang B."/>
            <person name="Zhang Y."/>
            <person name="Qu T."/>
            <person name="Ni P."/>
            <person name="Miao G."/>
            <person name="Wang J."/>
            <person name="Wang Q."/>
            <person name="Steinberg C.E."/>
            <person name="Wang H."/>
            <person name="Li N."/>
            <person name="Qian L."/>
            <person name="Zhang G."/>
            <person name="Li Y."/>
            <person name="Yang H."/>
            <person name="Liu X."/>
            <person name="Wang J."/>
            <person name="Yin Y."/>
            <person name="Wang J."/>
        </authorList>
    </citation>
    <scope>NUCLEOTIDE SEQUENCE [LARGE SCALE GENOMIC DNA]</scope>
    <source>
        <strain evidence="1">05x7-T-G4-1.051#20</strain>
    </source>
</reference>
<protein>
    <submittedName>
        <fullName evidence="1">Uncharacterized protein</fullName>
    </submittedName>
</protein>
<dbReference type="AlphaFoldDB" id="K1PX62"/>
<proteinExistence type="predicted"/>
<evidence type="ECO:0000313" key="1">
    <source>
        <dbReference type="EMBL" id="EKC28907.1"/>
    </source>
</evidence>